<dbReference type="Pfam" id="PF00891">
    <property type="entry name" value="Methyltransf_2"/>
    <property type="match status" value="1"/>
</dbReference>
<evidence type="ECO:0000259" key="5">
    <source>
        <dbReference type="Pfam" id="PF00891"/>
    </source>
</evidence>
<keyword evidence="8" id="KW-1185">Reference proteome</keyword>
<keyword evidence="3" id="KW-0949">S-adenosyl-L-methionine</keyword>
<dbReference type="AlphaFoldDB" id="A0A9P5Y2X4"/>
<accession>A0A9P5Y2X4</accession>
<keyword evidence="2" id="KW-0808">Transferase</keyword>
<evidence type="ECO:0000256" key="4">
    <source>
        <dbReference type="SAM" id="MobiDB-lite"/>
    </source>
</evidence>
<dbReference type="InterPro" id="IPR029063">
    <property type="entry name" value="SAM-dependent_MTases_sf"/>
</dbReference>
<dbReference type="GO" id="GO:0008171">
    <property type="term" value="F:O-methyltransferase activity"/>
    <property type="evidence" value="ECO:0007669"/>
    <property type="project" value="InterPro"/>
</dbReference>
<evidence type="ECO:0000256" key="2">
    <source>
        <dbReference type="ARBA" id="ARBA00022679"/>
    </source>
</evidence>
<reference evidence="7" key="1">
    <citation type="submission" date="2020-11" db="EMBL/GenBank/DDBJ databases">
        <authorList>
            <consortium name="DOE Joint Genome Institute"/>
            <person name="Ahrendt S."/>
            <person name="Riley R."/>
            <person name="Andreopoulos W."/>
            <person name="Labutti K."/>
            <person name="Pangilinan J."/>
            <person name="Ruiz-Duenas F.J."/>
            <person name="Barrasa J.M."/>
            <person name="Sanchez-Garcia M."/>
            <person name="Camarero S."/>
            <person name="Miyauchi S."/>
            <person name="Serrano A."/>
            <person name="Linde D."/>
            <person name="Babiker R."/>
            <person name="Drula E."/>
            <person name="Ayuso-Fernandez I."/>
            <person name="Pacheco R."/>
            <person name="Padilla G."/>
            <person name="Ferreira P."/>
            <person name="Barriuso J."/>
            <person name="Kellner H."/>
            <person name="Castanera R."/>
            <person name="Alfaro M."/>
            <person name="Ramirez L."/>
            <person name="Pisabarro A.G."/>
            <person name="Kuo A."/>
            <person name="Tritt A."/>
            <person name="Lipzen A."/>
            <person name="He G."/>
            <person name="Yan M."/>
            <person name="Ng V."/>
            <person name="Cullen D."/>
            <person name="Martin F."/>
            <person name="Rosso M.-N."/>
            <person name="Henrissat B."/>
            <person name="Hibbett D."/>
            <person name="Martinez A.T."/>
            <person name="Grigoriev I.V."/>
        </authorList>
    </citation>
    <scope>NUCLEOTIDE SEQUENCE</scope>
    <source>
        <strain evidence="7">CBS 247.69</strain>
    </source>
</reference>
<evidence type="ECO:0000256" key="1">
    <source>
        <dbReference type="ARBA" id="ARBA00022603"/>
    </source>
</evidence>
<evidence type="ECO:0000313" key="8">
    <source>
        <dbReference type="Proteomes" id="UP000807353"/>
    </source>
</evidence>
<dbReference type="EMBL" id="MU150298">
    <property type="protein sequence ID" value="KAF9460451.1"/>
    <property type="molecule type" value="Genomic_DNA"/>
</dbReference>
<evidence type="ECO:0000259" key="6">
    <source>
        <dbReference type="Pfam" id="PF08100"/>
    </source>
</evidence>
<feature type="domain" description="O-methyltransferase C-terminal" evidence="5">
    <location>
        <begin position="253"/>
        <end position="431"/>
    </location>
</feature>
<dbReference type="Proteomes" id="UP000807353">
    <property type="component" value="Unassembled WGS sequence"/>
</dbReference>
<dbReference type="PANTHER" id="PTHR43712">
    <property type="entry name" value="PUTATIVE (AFU_ORTHOLOGUE AFUA_4G14580)-RELATED"/>
    <property type="match status" value="1"/>
</dbReference>
<organism evidence="7 8">
    <name type="scientific">Collybia nuda</name>
    <dbReference type="NCBI Taxonomy" id="64659"/>
    <lineage>
        <taxon>Eukaryota</taxon>
        <taxon>Fungi</taxon>
        <taxon>Dikarya</taxon>
        <taxon>Basidiomycota</taxon>
        <taxon>Agaricomycotina</taxon>
        <taxon>Agaricomycetes</taxon>
        <taxon>Agaricomycetidae</taxon>
        <taxon>Agaricales</taxon>
        <taxon>Tricholomatineae</taxon>
        <taxon>Clitocybaceae</taxon>
        <taxon>Collybia</taxon>
    </lineage>
</organism>
<keyword evidence="1 7" id="KW-0489">Methyltransferase</keyword>
<name>A0A9P5Y2X4_9AGAR</name>
<feature type="domain" description="O-methyltransferase dimerisation" evidence="6">
    <location>
        <begin position="81"/>
        <end position="156"/>
    </location>
</feature>
<protein>
    <submittedName>
        <fullName evidence="7">S-adenosyl-L-methionine-dependent methyltransferase</fullName>
    </submittedName>
</protein>
<dbReference type="InterPro" id="IPR001077">
    <property type="entry name" value="COMT_C"/>
</dbReference>
<evidence type="ECO:0000256" key="3">
    <source>
        <dbReference type="ARBA" id="ARBA00022691"/>
    </source>
</evidence>
<dbReference type="InterPro" id="IPR036388">
    <property type="entry name" value="WH-like_DNA-bd_sf"/>
</dbReference>
<dbReference type="PANTHER" id="PTHR43712:SF2">
    <property type="entry name" value="O-METHYLTRANSFERASE CICE"/>
    <property type="match status" value="1"/>
</dbReference>
<dbReference type="SUPFAM" id="SSF53335">
    <property type="entry name" value="S-adenosyl-L-methionine-dependent methyltransferases"/>
    <property type="match status" value="1"/>
</dbReference>
<dbReference type="InterPro" id="IPR036390">
    <property type="entry name" value="WH_DNA-bd_sf"/>
</dbReference>
<proteinExistence type="predicted"/>
<dbReference type="GO" id="GO:0032259">
    <property type="term" value="P:methylation"/>
    <property type="evidence" value="ECO:0007669"/>
    <property type="project" value="UniProtKB-KW"/>
</dbReference>
<dbReference type="PROSITE" id="PS51683">
    <property type="entry name" value="SAM_OMT_II"/>
    <property type="match status" value="1"/>
</dbReference>
<gene>
    <name evidence="7" type="ORF">BDZ94DRAFT_1169712</name>
</gene>
<feature type="region of interest" description="Disordered" evidence="4">
    <location>
        <begin position="27"/>
        <end position="48"/>
    </location>
</feature>
<dbReference type="OrthoDB" id="1606438at2759"/>
<dbReference type="SUPFAM" id="SSF46785">
    <property type="entry name" value="Winged helix' DNA-binding domain"/>
    <property type="match status" value="1"/>
</dbReference>
<dbReference type="Gene3D" id="1.10.10.10">
    <property type="entry name" value="Winged helix-like DNA-binding domain superfamily/Winged helix DNA-binding domain"/>
    <property type="match status" value="1"/>
</dbReference>
<dbReference type="InterPro" id="IPR016461">
    <property type="entry name" value="COMT-like"/>
</dbReference>
<dbReference type="InterPro" id="IPR012967">
    <property type="entry name" value="COMT_dimerisation"/>
</dbReference>
<dbReference type="Gene3D" id="3.40.50.150">
    <property type="entry name" value="Vaccinia Virus protein VP39"/>
    <property type="match status" value="1"/>
</dbReference>
<comment type="caution">
    <text evidence="7">The sequence shown here is derived from an EMBL/GenBank/DDBJ whole genome shotgun (WGS) entry which is preliminary data.</text>
</comment>
<evidence type="ECO:0000313" key="7">
    <source>
        <dbReference type="EMBL" id="KAF9460451.1"/>
    </source>
</evidence>
<dbReference type="Pfam" id="PF08100">
    <property type="entry name" value="Dimerisation"/>
    <property type="match status" value="1"/>
</dbReference>
<sequence length="450" mass="49403">MSSPPGSDISRLVSIIKAAADNIESFYKSDPKKPSVPSLDDTEPHPLDDGVYPLEVKHSLQMLEGACAQLCTNLARPNHTMLNIFEPACLGVVLRARVADVLLDKPAGVPVAEISKHCGVESRKLSRVLRTLCSNHIFREVSNNVFANNRLSIQLVSSTPMWSLGVHSVDEPNGRAALYLADTLLDSEWGASYAAEHSPFNRATGYPHPLYMFFEGVPPKGAEQGARFAKGMVGWNEAADAGAIVTGYPWDKLPPGSIVNDLGGGWGHIAMQLYKQYSNLILKLQDLPERIQQAQKDVWPKECPEAVADGKIEFKAVDLSMETPIPNCDVYLVKSIGRHNMTSDLALKILSNTRNVMTPTSRILINEYTIQSTARVPNNEAKFNQAPLPLLPNFGAGRIRPHYLDMAMLTQLNSEERTLEDYIQLAESSGLRLVKVWDLGEAGLLELAPA</sequence>